<dbReference type="InterPro" id="IPR008921">
    <property type="entry name" value="DNA_pol3_clamp-load_cplx_C"/>
</dbReference>
<dbReference type="InterPro" id="IPR048466">
    <property type="entry name" value="DNA_pol3_delta-like_C"/>
</dbReference>
<comment type="catalytic activity">
    <reaction evidence="8">
        <text>DNA(n) + a 2'-deoxyribonucleoside 5'-triphosphate = DNA(n+1) + diphosphate</text>
        <dbReference type="Rhea" id="RHEA:22508"/>
        <dbReference type="Rhea" id="RHEA-COMP:17339"/>
        <dbReference type="Rhea" id="RHEA-COMP:17340"/>
        <dbReference type="ChEBI" id="CHEBI:33019"/>
        <dbReference type="ChEBI" id="CHEBI:61560"/>
        <dbReference type="ChEBI" id="CHEBI:173112"/>
        <dbReference type="EC" id="2.7.7.7"/>
    </reaction>
</comment>
<dbReference type="Proteomes" id="UP001198200">
    <property type="component" value="Unassembled WGS sequence"/>
</dbReference>
<dbReference type="InterPro" id="IPR005790">
    <property type="entry name" value="DNA_polIII_delta"/>
</dbReference>
<dbReference type="InterPro" id="IPR027417">
    <property type="entry name" value="P-loop_NTPase"/>
</dbReference>
<evidence type="ECO:0000256" key="6">
    <source>
        <dbReference type="ARBA" id="ARBA00022932"/>
    </source>
</evidence>
<evidence type="ECO:0000256" key="1">
    <source>
        <dbReference type="ARBA" id="ARBA00012417"/>
    </source>
</evidence>
<evidence type="ECO:0000256" key="8">
    <source>
        <dbReference type="ARBA" id="ARBA00049244"/>
    </source>
</evidence>
<sequence length="329" mass="38111">MEKLRQDIRANQFERVYLLYGEERYLVQMYKNQLKKAIIGDDTMNLNQYTGKGLPVQEVENAVMTMPFFADRRLVLLEDTGLFKSSDEQWSNLVKTIPDSCHVLFVEQEVDKRSRMYKAVKECGYCAEMTHPSMQQRTQWILKGFGRYGLKITQSALDSFLEKTGDDMENIRNEMEKLASFCMGKEGITKEDVDFVCTEQIENRIFDMTQAVAEGKTQYALELYADLLALKEPGMRILFLIARQMNQLLCVKEMEVGRQNKDQIAAALKVRSFVVNKLLGQARQFTIDQLIRCVERCVELEEAVKRGNMNERIAVEMVLLSIANREYHA</sequence>
<protein>
    <recommendedName>
        <fullName evidence="2">DNA polymerase III subunit delta</fullName>
        <ecNumber evidence="1">2.7.7.7</ecNumber>
    </recommendedName>
</protein>
<evidence type="ECO:0000259" key="9">
    <source>
        <dbReference type="Pfam" id="PF06144"/>
    </source>
</evidence>
<reference evidence="11 12" key="1">
    <citation type="submission" date="2021-10" db="EMBL/GenBank/DDBJ databases">
        <title>Anaerobic single-cell dispensing facilitates the cultivation of human gut bacteria.</title>
        <authorList>
            <person name="Afrizal A."/>
        </authorList>
    </citation>
    <scope>NUCLEOTIDE SEQUENCE [LARGE SCALE GENOMIC DNA]</scope>
    <source>
        <strain evidence="11 12">CLA-AA-H224</strain>
    </source>
</reference>
<evidence type="ECO:0000256" key="7">
    <source>
        <dbReference type="ARBA" id="ARBA00034754"/>
    </source>
</evidence>
<gene>
    <name evidence="11" type="primary">holA</name>
    <name evidence="11" type="ORF">LKD48_11715</name>
</gene>
<dbReference type="Pfam" id="PF06144">
    <property type="entry name" value="DNA_pol3_delta"/>
    <property type="match status" value="1"/>
</dbReference>
<evidence type="ECO:0000256" key="4">
    <source>
        <dbReference type="ARBA" id="ARBA00022695"/>
    </source>
</evidence>
<evidence type="ECO:0000313" key="11">
    <source>
        <dbReference type="EMBL" id="MCC2222292.1"/>
    </source>
</evidence>
<evidence type="ECO:0000259" key="10">
    <source>
        <dbReference type="Pfam" id="PF21694"/>
    </source>
</evidence>
<accession>A0AAE3E4W0</accession>
<dbReference type="Gene3D" id="1.20.272.10">
    <property type="match status" value="1"/>
</dbReference>
<dbReference type="GO" id="GO:0006261">
    <property type="term" value="P:DNA-templated DNA replication"/>
    <property type="evidence" value="ECO:0007669"/>
    <property type="project" value="TreeGrafter"/>
</dbReference>
<dbReference type="Pfam" id="PF21694">
    <property type="entry name" value="DNA_pol3_delta_C"/>
    <property type="match status" value="1"/>
</dbReference>
<keyword evidence="4 11" id="KW-0548">Nucleotidyltransferase</keyword>
<dbReference type="EMBL" id="JAJEQN010000031">
    <property type="protein sequence ID" value="MCC2222292.1"/>
    <property type="molecule type" value="Genomic_DNA"/>
</dbReference>
<dbReference type="GO" id="GO:0003887">
    <property type="term" value="F:DNA-directed DNA polymerase activity"/>
    <property type="evidence" value="ECO:0007669"/>
    <property type="project" value="UniProtKB-KW"/>
</dbReference>
<dbReference type="AlphaFoldDB" id="A0AAE3E4W0"/>
<dbReference type="Gene3D" id="1.10.8.60">
    <property type="match status" value="1"/>
</dbReference>
<dbReference type="GO" id="GO:0003677">
    <property type="term" value="F:DNA binding"/>
    <property type="evidence" value="ECO:0007669"/>
    <property type="project" value="InterPro"/>
</dbReference>
<comment type="caution">
    <text evidence="11">The sequence shown here is derived from an EMBL/GenBank/DDBJ whole genome shotgun (WGS) entry which is preliminary data.</text>
</comment>
<evidence type="ECO:0000313" key="12">
    <source>
        <dbReference type="Proteomes" id="UP001198200"/>
    </source>
</evidence>
<feature type="domain" description="DNA polymerase III delta subunit-like C-terminal" evidence="10">
    <location>
        <begin position="202"/>
        <end position="321"/>
    </location>
</feature>
<dbReference type="InterPro" id="IPR010372">
    <property type="entry name" value="DNA_pol3_delta_N"/>
</dbReference>
<keyword evidence="6" id="KW-0239">DNA-directed DNA polymerase</keyword>
<dbReference type="PANTHER" id="PTHR34388">
    <property type="entry name" value="DNA POLYMERASE III SUBUNIT DELTA"/>
    <property type="match status" value="1"/>
</dbReference>
<organism evidence="11 12">
    <name type="scientific">Anthropogastromicrobium aceti</name>
    <dbReference type="NCBI Taxonomy" id="2981768"/>
    <lineage>
        <taxon>Bacteria</taxon>
        <taxon>Bacillati</taxon>
        <taxon>Bacillota</taxon>
        <taxon>Clostridia</taxon>
        <taxon>Lachnospirales</taxon>
        <taxon>Lachnospiraceae</taxon>
        <taxon>Anthropogastromicrobium</taxon>
    </lineage>
</organism>
<keyword evidence="12" id="KW-1185">Reference proteome</keyword>
<feature type="domain" description="DNA polymerase III delta N-terminal" evidence="9">
    <location>
        <begin position="17"/>
        <end position="121"/>
    </location>
</feature>
<dbReference type="SUPFAM" id="SSF48019">
    <property type="entry name" value="post-AAA+ oligomerization domain-like"/>
    <property type="match status" value="1"/>
</dbReference>
<evidence type="ECO:0000256" key="5">
    <source>
        <dbReference type="ARBA" id="ARBA00022705"/>
    </source>
</evidence>
<dbReference type="PANTHER" id="PTHR34388:SF1">
    <property type="entry name" value="DNA POLYMERASE III SUBUNIT DELTA"/>
    <property type="match status" value="1"/>
</dbReference>
<dbReference type="SUPFAM" id="SSF52540">
    <property type="entry name" value="P-loop containing nucleoside triphosphate hydrolases"/>
    <property type="match status" value="1"/>
</dbReference>
<dbReference type="RefSeq" id="WP_118612797.1">
    <property type="nucleotide sequence ID" value="NZ_JAJEQN010000031.1"/>
</dbReference>
<dbReference type="Gene3D" id="3.40.50.300">
    <property type="entry name" value="P-loop containing nucleotide triphosphate hydrolases"/>
    <property type="match status" value="1"/>
</dbReference>
<proteinExistence type="inferred from homology"/>
<evidence type="ECO:0000256" key="2">
    <source>
        <dbReference type="ARBA" id="ARBA00017703"/>
    </source>
</evidence>
<comment type="similarity">
    <text evidence="7">Belongs to the DNA polymerase HolA subunit family.</text>
</comment>
<dbReference type="NCBIfam" id="TIGR01128">
    <property type="entry name" value="holA"/>
    <property type="match status" value="1"/>
</dbReference>
<dbReference type="GO" id="GO:0009360">
    <property type="term" value="C:DNA polymerase III complex"/>
    <property type="evidence" value="ECO:0007669"/>
    <property type="project" value="InterPro"/>
</dbReference>
<keyword evidence="3 11" id="KW-0808">Transferase</keyword>
<keyword evidence="5" id="KW-0235">DNA replication</keyword>
<name>A0AAE3E4W0_9FIRM</name>
<dbReference type="EC" id="2.7.7.7" evidence="1"/>
<evidence type="ECO:0000256" key="3">
    <source>
        <dbReference type="ARBA" id="ARBA00022679"/>
    </source>
</evidence>